<organism evidence="2 3">
    <name type="scientific">Chondrus crispus</name>
    <name type="common">Carrageen Irish moss</name>
    <name type="synonym">Polymorpha crispa</name>
    <dbReference type="NCBI Taxonomy" id="2769"/>
    <lineage>
        <taxon>Eukaryota</taxon>
        <taxon>Rhodophyta</taxon>
        <taxon>Florideophyceae</taxon>
        <taxon>Rhodymeniophycidae</taxon>
        <taxon>Gigartinales</taxon>
        <taxon>Gigartinaceae</taxon>
        <taxon>Chondrus</taxon>
    </lineage>
</organism>
<reference evidence="3" key="1">
    <citation type="journal article" date="2013" name="Proc. Natl. Acad. Sci. U.S.A.">
        <title>Genome structure and metabolic features in the red seaweed Chondrus crispus shed light on evolution of the Archaeplastida.</title>
        <authorList>
            <person name="Collen J."/>
            <person name="Porcel B."/>
            <person name="Carre W."/>
            <person name="Ball S.G."/>
            <person name="Chaparro C."/>
            <person name="Tonon T."/>
            <person name="Barbeyron T."/>
            <person name="Michel G."/>
            <person name="Noel B."/>
            <person name="Valentin K."/>
            <person name="Elias M."/>
            <person name="Artiguenave F."/>
            <person name="Arun A."/>
            <person name="Aury J.M."/>
            <person name="Barbosa-Neto J.F."/>
            <person name="Bothwell J.H."/>
            <person name="Bouget F.Y."/>
            <person name="Brillet L."/>
            <person name="Cabello-Hurtado F."/>
            <person name="Capella-Gutierrez S."/>
            <person name="Charrier B."/>
            <person name="Cladiere L."/>
            <person name="Cock J.M."/>
            <person name="Coelho S.M."/>
            <person name="Colleoni C."/>
            <person name="Czjzek M."/>
            <person name="Da Silva C."/>
            <person name="Delage L."/>
            <person name="Denoeud F."/>
            <person name="Deschamps P."/>
            <person name="Dittami S.M."/>
            <person name="Gabaldon T."/>
            <person name="Gachon C.M."/>
            <person name="Groisillier A."/>
            <person name="Herve C."/>
            <person name="Jabbari K."/>
            <person name="Katinka M."/>
            <person name="Kloareg B."/>
            <person name="Kowalczyk N."/>
            <person name="Labadie K."/>
            <person name="Leblanc C."/>
            <person name="Lopez P.J."/>
            <person name="McLachlan D.H."/>
            <person name="Meslet-Cladiere L."/>
            <person name="Moustafa A."/>
            <person name="Nehr Z."/>
            <person name="Nyvall Collen P."/>
            <person name="Panaud O."/>
            <person name="Partensky F."/>
            <person name="Poulain J."/>
            <person name="Rensing S.A."/>
            <person name="Rousvoal S."/>
            <person name="Samson G."/>
            <person name="Symeonidi A."/>
            <person name="Weissenbach J."/>
            <person name="Zambounis A."/>
            <person name="Wincker P."/>
            <person name="Boyen C."/>
        </authorList>
    </citation>
    <scope>NUCLEOTIDE SEQUENCE [LARGE SCALE GENOMIC DNA]</scope>
    <source>
        <strain evidence="3">cv. Stackhouse</strain>
    </source>
</reference>
<feature type="domain" description="Metallo-beta-lactamase" evidence="1">
    <location>
        <begin position="14"/>
        <end position="180"/>
    </location>
</feature>
<name>R7QAR5_CHOCR</name>
<dbReference type="OMA" id="IRYMERQ"/>
<dbReference type="KEGG" id="ccp:CHC_T00003583001"/>
<evidence type="ECO:0000313" key="2">
    <source>
        <dbReference type="EMBL" id="CDF35164.1"/>
    </source>
</evidence>
<evidence type="ECO:0000259" key="1">
    <source>
        <dbReference type="SMART" id="SM00849"/>
    </source>
</evidence>
<accession>R7QAR5</accession>
<dbReference type="InterPro" id="IPR036866">
    <property type="entry name" value="RibonucZ/Hydroxyglut_hydro"/>
</dbReference>
<dbReference type="Gene3D" id="3.60.15.10">
    <property type="entry name" value="Ribonuclease Z/Hydroxyacylglutathione hydrolase-like"/>
    <property type="match status" value="1"/>
</dbReference>
<keyword evidence="3" id="KW-1185">Reference proteome</keyword>
<protein>
    <recommendedName>
        <fullName evidence="1">Metallo-beta-lactamase domain-containing protein</fullName>
    </recommendedName>
</protein>
<dbReference type="SMART" id="SM00849">
    <property type="entry name" value="Lactamase_B"/>
    <property type="match status" value="1"/>
</dbReference>
<dbReference type="InterPro" id="IPR001279">
    <property type="entry name" value="Metallo-B-lactamas"/>
</dbReference>
<dbReference type="GeneID" id="17322720"/>
<dbReference type="PhylomeDB" id="R7QAR5"/>
<dbReference type="OrthoDB" id="5056at2759"/>
<dbReference type="AlphaFoldDB" id="R7QAR5"/>
<proteinExistence type="predicted"/>
<evidence type="ECO:0000313" key="3">
    <source>
        <dbReference type="Proteomes" id="UP000012073"/>
    </source>
</evidence>
<dbReference type="RefSeq" id="XP_005714983.1">
    <property type="nucleotide sequence ID" value="XM_005714926.1"/>
</dbReference>
<dbReference type="EMBL" id="HG001721">
    <property type="protein sequence ID" value="CDF35164.1"/>
    <property type="molecule type" value="Genomic_DNA"/>
</dbReference>
<sequence>MVDIAESFNSNKPNGSQTLYTDAAEKVLNGTVPRRIDIIYSHGHLDHIGSTNRFIRYMERQYPRSRIVVWGTQESKEVIEKSVTDKAPIPDVIIGKRGRTLALGEGLSVNMWIVGGHTASDLVIHIPRYEREVPIVYYVDVVFPGWSPTFNLAITNDVGSYIGAQKEVLKLDFEVFVGGHFVLGDRQSVATNVAFAEDLVEAAKVAIAETSQEDFDAAGFKRFSDPDAREYGNPLFLVMTTFRQTQVDVCYRIMLEKWGCRIAGFDISGKGHCFTALAYIVTDY</sequence>
<dbReference type="Gramene" id="CDF35164">
    <property type="protein sequence ID" value="CDF35164"/>
    <property type="gene ID" value="CHC_T00003583001"/>
</dbReference>
<gene>
    <name evidence="2" type="ORF">CHC_T00003583001</name>
</gene>
<dbReference type="SUPFAM" id="SSF56281">
    <property type="entry name" value="Metallo-hydrolase/oxidoreductase"/>
    <property type="match status" value="1"/>
</dbReference>
<dbReference type="Proteomes" id="UP000012073">
    <property type="component" value="Unassembled WGS sequence"/>
</dbReference>